<proteinExistence type="predicted"/>
<comment type="caution">
    <text evidence="1">The sequence shown here is derived from an EMBL/GenBank/DDBJ whole genome shotgun (WGS) entry which is preliminary data.</text>
</comment>
<accession>A0AB34GHC4</accession>
<gene>
    <name evidence="1" type="ORF">J1605_013088</name>
</gene>
<protein>
    <submittedName>
        <fullName evidence="1">Uncharacterized protein</fullName>
    </submittedName>
</protein>
<reference evidence="1 2" key="1">
    <citation type="submission" date="2022-11" db="EMBL/GenBank/DDBJ databases">
        <title>Whole genome sequence of Eschrichtius robustus ER-17-0199.</title>
        <authorList>
            <person name="Bruniche-Olsen A."/>
            <person name="Black A.N."/>
            <person name="Fields C.J."/>
            <person name="Walden K."/>
            <person name="Dewoody J.A."/>
        </authorList>
    </citation>
    <scope>NUCLEOTIDE SEQUENCE [LARGE SCALE GENOMIC DNA]</scope>
    <source>
        <strain evidence="1">ER-17-0199</strain>
        <tissue evidence="1">Blubber</tissue>
    </source>
</reference>
<dbReference type="AlphaFoldDB" id="A0AB34GHC4"/>
<evidence type="ECO:0000313" key="1">
    <source>
        <dbReference type="EMBL" id="KAJ8778854.1"/>
    </source>
</evidence>
<sequence>MGQELCAKTLQPGCSCRCCWEGGDAHSHQRSAPVMMEAAIKLTDLKEASCSMTSFHPRGLQAVRARKFKSKRPRSNSDSFQEEDLSQGFQWRESLPFGAASSYLNLEKLGEGSYATVYKGISRQKWAGLGLPWWRSSWESTCQCRRHGFDPWSGKIPHAVEQVSLCATAAEPALWSTRTTATEPVCHNY</sequence>
<name>A0AB34GHC4_ESCRO</name>
<dbReference type="EMBL" id="JAIQCJ010002233">
    <property type="protein sequence ID" value="KAJ8778854.1"/>
    <property type="molecule type" value="Genomic_DNA"/>
</dbReference>
<dbReference type="Proteomes" id="UP001159641">
    <property type="component" value="Unassembled WGS sequence"/>
</dbReference>
<keyword evidence="2" id="KW-1185">Reference proteome</keyword>
<organism evidence="1 2">
    <name type="scientific">Eschrichtius robustus</name>
    <name type="common">California gray whale</name>
    <name type="synonym">Eschrichtius gibbosus</name>
    <dbReference type="NCBI Taxonomy" id="9764"/>
    <lineage>
        <taxon>Eukaryota</taxon>
        <taxon>Metazoa</taxon>
        <taxon>Chordata</taxon>
        <taxon>Craniata</taxon>
        <taxon>Vertebrata</taxon>
        <taxon>Euteleostomi</taxon>
        <taxon>Mammalia</taxon>
        <taxon>Eutheria</taxon>
        <taxon>Laurasiatheria</taxon>
        <taxon>Artiodactyla</taxon>
        <taxon>Whippomorpha</taxon>
        <taxon>Cetacea</taxon>
        <taxon>Mysticeti</taxon>
        <taxon>Eschrichtiidae</taxon>
        <taxon>Eschrichtius</taxon>
    </lineage>
</organism>
<evidence type="ECO:0000313" key="2">
    <source>
        <dbReference type="Proteomes" id="UP001159641"/>
    </source>
</evidence>